<keyword evidence="4" id="KW-1185">Reference proteome</keyword>
<evidence type="ECO:0000313" key="3">
    <source>
        <dbReference type="EMBL" id="SMX50061.1"/>
    </source>
</evidence>
<dbReference type="AlphaFoldDB" id="A0A238L5G8"/>
<feature type="compositionally biased region" description="Low complexity" evidence="1">
    <location>
        <begin position="76"/>
        <end position="97"/>
    </location>
</feature>
<feature type="region of interest" description="Disordered" evidence="1">
    <location>
        <begin position="60"/>
        <end position="97"/>
    </location>
</feature>
<reference evidence="3 4" key="1">
    <citation type="submission" date="2017-05" db="EMBL/GenBank/DDBJ databases">
        <authorList>
            <person name="Song R."/>
            <person name="Chenine A.L."/>
            <person name="Ruprecht R.M."/>
        </authorList>
    </citation>
    <scope>NUCLEOTIDE SEQUENCE [LARGE SCALE GENOMIC DNA]</scope>
    <source>
        <strain evidence="3 4">CECT 8898</strain>
    </source>
</reference>
<evidence type="ECO:0000256" key="1">
    <source>
        <dbReference type="SAM" id="MobiDB-lite"/>
    </source>
</evidence>
<organism evidence="3 4">
    <name type="scientific">Maliponia aquimaris</name>
    <dbReference type="NCBI Taxonomy" id="1673631"/>
    <lineage>
        <taxon>Bacteria</taxon>
        <taxon>Pseudomonadati</taxon>
        <taxon>Pseudomonadota</taxon>
        <taxon>Alphaproteobacteria</taxon>
        <taxon>Rhodobacterales</taxon>
        <taxon>Paracoccaceae</taxon>
        <taxon>Maliponia</taxon>
    </lineage>
</organism>
<keyword evidence="2" id="KW-0732">Signal</keyword>
<name>A0A238L5G8_9RHOB</name>
<sequence>MRIQLMAAAALVTLGTACSQPEPEPVYVQVPYDKYGGVAGGTIVDGYYVLDDGTVVGPVSPDVIDGNQNRNRNREQTQSQVQATTQTTTTQRTRTGN</sequence>
<feature type="signal peptide" evidence="2">
    <location>
        <begin position="1"/>
        <end position="19"/>
    </location>
</feature>
<dbReference type="Proteomes" id="UP000207598">
    <property type="component" value="Unassembled WGS sequence"/>
</dbReference>
<dbReference type="EMBL" id="FXYF01000019">
    <property type="protein sequence ID" value="SMX50061.1"/>
    <property type="molecule type" value="Genomic_DNA"/>
</dbReference>
<protein>
    <recommendedName>
        <fullName evidence="5">Lipoprotein</fullName>
    </recommendedName>
</protein>
<gene>
    <name evidence="3" type="ORF">MAA8898_04582</name>
</gene>
<proteinExistence type="predicted"/>
<evidence type="ECO:0000313" key="4">
    <source>
        <dbReference type="Proteomes" id="UP000207598"/>
    </source>
</evidence>
<evidence type="ECO:0000256" key="2">
    <source>
        <dbReference type="SAM" id="SignalP"/>
    </source>
</evidence>
<dbReference type="PROSITE" id="PS51257">
    <property type="entry name" value="PROKAR_LIPOPROTEIN"/>
    <property type="match status" value="1"/>
</dbReference>
<feature type="chain" id="PRO_5012669632" description="Lipoprotein" evidence="2">
    <location>
        <begin position="20"/>
        <end position="97"/>
    </location>
</feature>
<dbReference type="RefSeq" id="WP_094023308.1">
    <property type="nucleotide sequence ID" value="NZ_FXYF01000019.1"/>
</dbReference>
<accession>A0A238L5G8</accession>
<evidence type="ECO:0008006" key="5">
    <source>
        <dbReference type="Google" id="ProtNLM"/>
    </source>
</evidence>